<dbReference type="Pfam" id="PF13041">
    <property type="entry name" value="PPR_2"/>
    <property type="match status" value="1"/>
</dbReference>
<dbReference type="InterPro" id="IPR046960">
    <property type="entry name" value="PPR_At4g14850-like_plant"/>
</dbReference>
<dbReference type="InterPro" id="IPR032867">
    <property type="entry name" value="DYW_dom"/>
</dbReference>
<proteinExistence type="inferred from homology"/>
<dbReference type="InterPro" id="IPR011990">
    <property type="entry name" value="TPR-like_helical_dom_sf"/>
</dbReference>
<dbReference type="PROSITE" id="PS51375">
    <property type="entry name" value="PPR"/>
    <property type="match status" value="3"/>
</dbReference>
<name>A0A7J0FUX7_9ERIC</name>
<gene>
    <name evidence="5" type="ORF">Acr_15g0011170</name>
</gene>
<keyword evidence="2" id="KW-0677">Repeat</keyword>
<evidence type="ECO:0000313" key="5">
    <source>
        <dbReference type="EMBL" id="GFZ02509.1"/>
    </source>
</evidence>
<dbReference type="Proteomes" id="UP000585474">
    <property type="component" value="Unassembled WGS sequence"/>
</dbReference>
<feature type="repeat" description="PPR" evidence="3">
    <location>
        <begin position="176"/>
        <end position="210"/>
    </location>
</feature>
<dbReference type="AlphaFoldDB" id="A0A7J0FUX7"/>
<feature type="repeat" description="PPR" evidence="3">
    <location>
        <begin position="106"/>
        <end position="140"/>
    </location>
</feature>
<dbReference type="Pfam" id="PF14432">
    <property type="entry name" value="DYW_deaminase"/>
    <property type="match status" value="1"/>
</dbReference>
<organism evidence="5 6">
    <name type="scientific">Actinidia rufa</name>
    <dbReference type="NCBI Taxonomy" id="165716"/>
    <lineage>
        <taxon>Eukaryota</taxon>
        <taxon>Viridiplantae</taxon>
        <taxon>Streptophyta</taxon>
        <taxon>Embryophyta</taxon>
        <taxon>Tracheophyta</taxon>
        <taxon>Spermatophyta</taxon>
        <taxon>Magnoliopsida</taxon>
        <taxon>eudicotyledons</taxon>
        <taxon>Gunneridae</taxon>
        <taxon>Pentapetalae</taxon>
        <taxon>asterids</taxon>
        <taxon>Ericales</taxon>
        <taxon>Actinidiaceae</taxon>
        <taxon>Actinidia</taxon>
    </lineage>
</organism>
<accession>A0A7J0FUX7</accession>
<comment type="caution">
    <text evidence="5">The sequence shown here is derived from an EMBL/GenBank/DDBJ whole genome shotgun (WGS) entry which is preliminary data.</text>
</comment>
<dbReference type="GO" id="GO:0009451">
    <property type="term" value="P:RNA modification"/>
    <property type="evidence" value="ECO:0007669"/>
    <property type="project" value="InterPro"/>
</dbReference>
<dbReference type="InterPro" id="IPR002885">
    <property type="entry name" value="PPR_rpt"/>
</dbReference>
<evidence type="ECO:0000259" key="4">
    <source>
        <dbReference type="Pfam" id="PF14432"/>
    </source>
</evidence>
<dbReference type="Pfam" id="PF01535">
    <property type="entry name" value="PPR"/>
    <property type="match status" value="3"/>
</dbReference>
<keyword evidence="6" id="KW-1185">Reference proteome</keyword>
<evidence type="ECO:0000256" key="3">
    <source>
        <dbReference type="PROSITE-ProRule" id="PRU00708"/>
    </source>
</evidence>
<evidence type="ECO:0000256" key="2">
    <source>
        <dbReference type="ARBA" id="ARBA00022737"/>
    </source>
</evidence>
<feature type="repeat" description="PPR" evidence="3">
    <location>
        <begin position="211"/>
        <end position="241"/>
    </location>
</feature>
<dbReference type="OrthoDB" id="185373at2759"/>
<dbReference type="PANTHER" id="PTHR47926">
    <property type="entry name" value="PENTATRICOPEPTIDE REPEAT-CONTAINING PROTEIN"/>
    <property type="match status" value="1"/>
</dbReference>
<sequence length="389" mass="44470">MVHDFTVANKLLYIYAQKHRSLADAYALFGVMREKNPVSWSVMVGGFVRIGDFVNCFGTFREYIRSAECPSNYTLPFVIRACRNTMDLKMGRLIHHIVYKLALHSDPFVVAALVDVYAKCRVIEDAKQLFDRMPKRDLVTWTVMIGGYAECGNARESLCGILDSAREIFDRMREENVIPWSAMIGAYGYHGKGRKAIDLFPLMLSSGILPNRITFVSLLYACSHAGRLDEALDLIENMSVEEDEELWGALLGVCRWEDVAKIRELMNHRRLKKIPSWTWIKVDNKTHQFSVGDHTHSRSKEIYKMLKTLLEKLELAGYVPDTNFVWHDVDEELKQGMLYSNSKKFAIAFGLSAPPREPLFGSQRIVEFAATVEHLLNMCSDYKPVDCCS</sequence>
<comment type="similarity">
    <text evidence="1">Belongs to the PPR family. PCMP-H subfamily.</text>
</comment>
<feature type="domain" description="DYW" evidence="4">
    <location>
        <begin position="317"/>
        <end position="354"/>
    </location>
</feature>
<dbReference type="GO" id="GO:0008270">
    <property type="term" value="F:zinc ion binding"/>
    <property type="evidence" value="ECO:0007669"/>
    <property type="project" value="InterPro"/>
</dbReference>
<dbReference type="GO" id="GO:0003723">
    <property type="term" value="F:RNA binding"/>
    <property type="evidence" value="ECO:0007669"/>
    <property type="project" value="InterPro"/>
</dbReference>
<reference evidence="5 6" key="1">
    <citation type="submission" date="2019-07" db="EMBL/GenBank/DDBJ databases">
        <title>De Novo Assembly of kiwifruit Actinidia rufa.</title>
        <authorList>
            <person name="Sugita-Konishi S."/>
            <person name="Sato K."/>
            <person name="Mori E."/>
            <person name="Abe Y."/>
            <person name="Kisaki G."/>
            <person name="Hamano K."/>
            <person name="Suezawa K."/>
            <person name="Otani M."/>
            <person name="Fukuda T."/>
            <person name="Manabe T."/>
            <person name="Gomi K."/>
            <person name="Tabuchi M."/>
            <person name="Akimitsu K."/>
            <person name="Kataoka I."/>
        </authorList>
    </citation>
    <scope>NUCLEOTIDE SEQUENCE [LARGE SCALE GENOMIC DNA]</scope>
    <source>
        <strain evidence="6">cv. Fuchu</strain>
    </source>
</reference>
<dbReference type="EMBL" id="BJWL01000015">
    <property type="protein sequence ID" value="GFZ02509.1"/>
    <property type="molecule type" value="Genomic_DNA"/>
</dbReference>
<evidence type="ECO:0000313" key="6">
    <source>
        <dbReference type="Proteomes" id="UP000585474"/>
    </source>
</evidence>
<dbReference type="NCBIfam" id="TIGR00756">
    <property type="entry name" value="PPR"/>
    <property type="match status" value="3"/>
</dbReference>
<protein>
    <submittedName>
        <fullName evidence="5">Mitochondrial editing factor 22</fullName>
    </submittedName>
</protein>
<evidence type="ECO:0000256" key="1">
    <source>
        <dbReference type="ARBA" id="ARBA00006643"/>
    </source>
</evidence>
<dbReference type="Gene3D" id="1.25.40.10">
    <property type="entry name" value="Tetratricopeptide repeat domain"/>
    <property type="match status" value="3"/>
</dbReference>